<evidence type="ECO:0000313" key="3">
    <source>
        <dbReference type="Proteomes" id="UP000233551"/>
    </source>
</evidence>
<dbReference type="Pfam" id="PF14223">
    <property type="entry name" value="Retrotran_gag_2"/>
    <property type="match status" value="1"/>
</dbReference>
<keyword evidence="3" id="KW-1185">Reference proteome</keyword>
<evidence type="ECO:0000256" key="1">
    <source>
        <dbReference type="SAM" id="MobiDB-lite"/>
    </source>
</evidence>
<dbReference type="Proteomes" id="UP000233551">
    <property type="component" value="Unassembled WGS sequence"/>
</dbReference>
<evidence type="ECO:0008006" key="4">
    <source>
        <dbReference type="Google" id="ProtNLM"/>
    </source>
</evidence>
<organism evidence="2 3">
    <name type="scientific">Punica granatum</name>
    <name type="common">Pomegranate</name>
    <dbReference type="NCBI Taxonomy" id="22663"/>
    <lineage>
        <taxon>Eukaryota</taxon>
        <taxon>Viridiplantae</taxon>
        <taxon>Streptophyta</taxon>
        <taxon>Embryophyta</taxon>
        <taxon>Tracheophyta</taxon>
        <taxon>Spermatophyta</taxon>
        <taxon>Magnoliopsida</taxon>
        <taxon>eudicotyledons</taxon>
        <taxon>Gunneridae</taxon>
        <taxon>Pentapetalae</taxon>
        <taxon>rosids</taxon>
        <taxon>malvids</taxon>
        <taxon>Myrtales</taxon>
        <taxon>Lythraceae</taxon>
        <taxon>Punica</taxon>
    </lineage>
</organism>
<feature type="region of interest" description="Disordered" evidence="1">
    <location>
        <begin position="332"/>
        <end position="360"/>
    </location>
</feature>
<dbReference type="PANTHER" id="PTHR47481:SF14">
    <property type="entry name" value="RETROTRANSPOSON COPIA-LIKE N-TERMINAL DOMAIN-CONTAINING PROTEIN"/>
    <property type="match status" value="1"/>
</dbReference>
<gene>
    <name evidence="2" type="ORF">CRG98_032466</name>
</gene>
<dbReference type="AlphaFoldDB" id="A0A2I0IT14"/>
<proteinExistence type="predicted"/>
<feature type="region of interest" description="Disordered" evidence="1">
    <location>
        <begin position="192"/>
        <end position="215"/>
    </location>
</feature>
<dbReference type="EMBL" id="PGOL01002547">
    <property type="protein sequence ID" value="PKI47152.1"/>
    <property type="molecule type" value="Genomic_DNA"/>
</dbReference>
<protein>
    <recommendedName>
        <fullName evidence="4">GAG-pre-integrase domain-containing protein</fullName>
    </recommendedName>
</protein>
<dbReference type="PANTHER" id="PTHR47481">
    <property type="match status" value="1"/>
</dbReference>
<evidence type="ECO:0000313" key="2">
    <source>
        <dbReference type="EMBL" id="PKI47152.1"/>
    </source>
</evidence>
<reference evidence="2 3" key="1">
    <citation type="submission" date="2017-11" db="EMBL/GenBank/DDBJ databases">
        <title>De-novo sequencing of pomegranate (Punica granatum L.) genome.</title>
        <authorList>
            <person name="Akparov Z."/>
            <person name="Amiraslanov A."/>
            <person name="Hajiyeva S."/>
            <person name="Abbasov M."/>
            <person name="Kaur K."/>
            <person name="Hamwieh A."/>
            <person name="Solovyev V."/>
            <person name="Salamov A."/>
            <person name="Braich B."/>
            <person name="Kosarev P."/>
            <person name="Mahmoud A."/>
            <person name="Hajiyev E."/>
            <person name="Babayeva S."/>
            <person name="Izzatullayeva V."/>
            <person name="Mammadov A."/>
            <person name="Mammadov A."/>
            <person name="Sharifova S."/>
            <person name="Ojaghi J."/>
            <person name="Eynullazada K."/>
            <person name="Bayramov B."/>
            <person name="Abdulazimova A."/>
            <person name="Shahmuradov I."/>
        </authorList>
    </citation>
    <scope>NUCLEOTIDE SEQUENCE [LARGE SCALE GENOMIC DNA]</scope>
    <source>
        <strain evidence="3">cv. AG2017</strain>
        <tissue evidence="2">Leaf</tissue>
    </source>
</reference>
<feature type="compositionally biased region" description="Basic and acidic residues" evidence="1">
    <location>
        <begin position="202"/>
        <end position="215"/>
    </location>
</feature>
<dbReference type="STRING" id="22663.A0A2I0IT14"/>
<accession>A0A2I0IT14</accession>
<feature type="compositionally biased region" description="Acidic residues" evidence="1">
    <location>
        <begin position="346"/>
        <end position="360"/>
    </location>
</feature>
<comment type="caution">
    <text evidence="2">The sequence shown here is derived from an EMBL/GenBank/DDBJ whole genome shotgun (WGS) entry which is preliminary data.</text>
</comment>
<name>A0A2I0IT14_PUNGR</name>
<sequence length="360" mass="41542">MDESTGSMFKLNTTNYYIWKSWMEDLLFCRDLYDPIERDLVKPKDKDDKAWERTNQKTIGLIRQRIDNSIYHHVAQETNAKVLWDKLENLYARKTPQNKAFLVNKLVHLRYQDGGGMAVYMSNFQDIVNQLTNLEIILPDELQAYLLLRTLPNNWDTLVVALGNSTPDGKLSLATVTDSLFNEETRRKGPGISIQSKALVTEQRERSQSRNSSSKHETELDCKLLLKKVRHVLEIRLNLISTGQLDDEDYSNEFSSGRWKLSKGLLIVARGQKTDTLYRLYAGHNSGQLNVAEDYPIELWHKRLWHISEKSIQILARKQSLSVKEHQVEEVPAEYEETMTGGEIPQVDDDVTEDDTGSRL</sequence>